<name>A0A7V2ZHD4_9BACT</name>
<dbReference type="PANTHER" id="PTHR43711">
    <property type="entry name" value="TWO-COMPONENT HISTIDINE KINASE"/>
    <property type="match status" value="1"/>
</dbReference>
<dbReference type="GO" id="GO:0000155">
    <property type="term" value="F:phosphorelay sensor kinase activity"/>
    <property type="evidence" value="ECO:0007669"/>
    <property type="project" value="InterPro"/>
</dbReference>
<feature type="transmembrane region" description="Helical" evidence="7">
    <location>
        <begin position="117"/>
        <end position="135"/>
    </location>
</feature>
<sequence length="461" mass="53102">MIKLIPDWAVHDEEFWLSIRRRNLWFIKLRYATSAILLLFYFTHSFFLSIQLSSQQKSILLYIAVFILLYNGTLHFIRRFLKHDSNAFNPLHLSIIQMILDLSVLLILIYYSGGVESPLIFFLIFHMIVGSLILPGIIIYSFAIAVLFIFWGITVGEYYSLLEHHHIEGFIPLPLHQNFNYVLSVNIVFAMVIIITVILANNIARQLYQKEQQLYSYIDKLNKAEKEKTKYILGVVHELKTPLNAVHSYLDIVLQKFLGPLDEAVEEKLKRAKKRSDEALEMINTVLKVSQMKLMDQVNEEEFEIIEVIKSAIRRHSQFAESKSVTVTLIDERSENCKIKGDQFLVLIALSNLLGNAIKYNFENGKVEVKIFNKDKKCFVEFCDNGPGIPKDEQQKIFQDFFRASNIRKMVTDGAGLGLSFVKEIIEKHNGTIELQSPSRLQQPGRPGACFIVSLPCVMAF</sequence>
<dbReference type="AlphaFoldDB" id="A0A7V2ZHD4"/>
<dbReference type="Gene3D" id="3.30.565.10">
    <property type="entry name" value="Histidine kinase-like ATPase, C-terminal domain"/>
    <property type="match status" value="1"/>
</dbReference>
<keyword evidence="6" id="KW-0902">Two-component regulatory system</keyword>
<dbReference type="EC" id="2.7.13.3" evidence="2"/>
<dbReference type="InterPro" id="IPR050736">
    <property type="entry name" value="Sensor_HK_Regulatory"/>
</dbReference>
<evidence type="ECO:0000256" key="1">
    <source>
        <dbReference type="ARBA" id="ARBA00000085"/>
    </source>
</evidence>
<keyword evidence="7" id="KW-1133">Transmembrane helix</keyword>
<keyword evidence="4" id="KW-0808">Transferase</keyword>
<dbReference type="InterPro" id="IPR003594">
    <property type="entry name" value="HATPase_dom"/>
</dbReference>
<dbReference type="InterPro" id="IPR003661">
    <property type="entry name" value="HisK_dim/P_dom"/>
</dbReference>
<evidence type="ECO:0000256" key="2">
    <source>
        <dbReference type="ARBA" id="ARBA00012438"/>
    </source>
</evidence>
<evidence type="ECO:0000256" key="7">
    <source>
        <dbReference type="SAM" id="Phobius"/>
    </source>
</evidence>
<evidence type="ECO:0000256" key="3">
    <source>
        <dbReference type="ARBA" id="ARBA00022553"/>
    </source>
</evidence>
<accession>A0A7V2ZHD4</accession>
<feature type="transmembrane region" description="Helical" evidence="7">
    <location>
        <begin position="59"/>
        <end position="77"/>
    </location>
</feature>
<evidence type="ECO:0000256" key="4">
    <source>
        <dbReference type="ARBA" id="ARBA00022679"/>
    </source>
</evidence>
<dbReference type="InterPro" id="IPR004358">
    <property type="entry name" value="Sig_transdc_His_kin-like_C"/>
</dbReference>
<dbReference type="PRINTS" id="PR00344">
    <property type="entry name" value="BCTRLSENSOR"/>
</dbReference>
<evidence type="ECO:0000259" key="8">
    <source>
        <dbReference type="PROSITE" id="PS50109"/>
    </source>
</evidence>
<dbReference type="SMART" id="SM00388">
    <property type="entry name" value="HisKA"/>
    <property type="match status" value="1"/>
</dbReference>
<comment type="catalytic activity">
    <reaction evidence="1">
        <text>ATP + protein L-histidine = ADP + protein N-phospho-L-histidine.</text>
        <dbReference type="EC" id="2.7.13.3"/>
    </reaction>
</comment>
<reference evidence="9" key="1">
    <citation type="journal article" date="2020" name="mSystems">
        <title>Genome- and Community-Level Interaction Insights into Carbon Utilization and Element Cycling Functions of Hydrothermarchaeota in Hydrothermal Sediment.</title>
        <authorList>
            <person name="Zhou Z."/>
            <person name="Liu Y."/>
            <person name="Xu W."/>
            <person name="Pan J."/>
            <person name="Luo Z.H."/>
            <person name="Li M."/>
        </authorList>
    </citation>
    <scope>NUCLEOTIDE SEQUENCE [LARGE SCALE GENOMIC DNA]</scope>
    <source>
        <strain evidence="9">SpSt-479</strain>
    </source>
</reference>
<protein>
    <recommendedName>
        <fullName evidence="2">histidine kinase</fullName>
        <ecNumber evidence="2">2.7.13.3</ecNumber>
    </recommendedName>
</protein>
<comment type="caution">
    <text evidence="9">The sequence shown here is derived from an EMBL/GenBank/DDBJ whole genome shotgun (WGS) entry which is preliminary data.</text>
</comment>
<feature type="transmembrane region" description="Helical" evidence="7">
    <location>
        <begin position="89"/>
        <end position="111"/>
    </location>
</feature>
<dbReference type="InterPro" id="IPR036890">
    <property type="entry name" value="HATPase_C_sf"/>
</dbReference>
<dbReference type="PROSITE" id="PS50109">
    <property type="entry name" value="HIS_KIN"/>
    <property type="match status" value="1"/>
</dbReference>
<dbReference type="InterPro" id="IPR005467">
    <property type="entry name" value="His_kinase_dom"/>
</dbReference>
<feature type="transmembrane region" description="Helical" evidence="7">
    <location>
        <begin position="181"/>
        <end position="200"/>
    </location>
</feature>
<organism evidence="9">
    <name type="scientific">Ignavibacterium album</name>
    <dbReference type="NCBI Taxonomy" id="591197"/>
    <lineage>
        <taxon>Bacteria</taxon>
        <taxon>Pseudomonadati</taxon>
        <taxon>Ignavibacteriota</taxon>
        <taxon>Ignavibacteria</taxon>
        <taxon>Ignavibacteriales</taxon>
        <taxon>Ignavibacteriaceae</taxon>
        <taxon>Ignavibacterium</taxon>
    </lineage>
</organism>
<dbReference type="SUPFAM" id="SSF47384">
    <property type="entry name" value="Homodimeric domain of signal transducing histidine kinase"/>
    <property type="match status" value="1"/>
</dbReference>
<dbReference type="SUPFAM" id="SSF55874">
    <property type="entry name" value="ATPase domain of HSP90 chaperone/DNA topoisomerase II/histidine kinase"/>
    <property type="match status" value="1"/>
</dbReference>
<dbReference type="EMBL" id="DSUJ01000002">
    <property type="protein sequence ID" value="HFI89992.1"/>
    <property type="molecule type" value="Genomic_DNA"/>
</dbReference>
<dbReference type="SMART" id="SM00387">
    <property type="entry name" value="HATPase_c"/>
    <property type="match status" value="1"/>
</dbReference>
<proteinExistence type="predicted"/>
<feature type="domain" description="Histidine kinase" evidence="8">
    <location>
        <begin position="234"/>
        <end position="459"/>
    </location>
</feature>
<dbReference type="Pfam" id="PF02518">
    <property type="entry name" value="HATPase_c"/>
    <property type="match status" value="1"/>
</dbReference>
<feature type="transmembrane region" description="Helical" evidence="7">
    <location>
        <begin position="29"/>
        <end position="47"/>
    </location>
</feature>
<keyword evidence="7" id="KW-0812">Transmembrane</keyword>
<dbReference type="CDD" id="cd00075">
    <property type="entry name" value="HATPase"/>
    <property type="match status" value="1"/>
</dbReference>
<evidence type="ECO:0000256" key="6">
    <source>
        <dbReference type="ARBA" id="ARBA00023012"/>
    </source>
</evidence>
<evidence type="ECO:0000256" key="5">
    <source>
        <dbReference type="ARBA" id="ARBA00022777"/>
    </source>
</evidence>
<dbReference type="Pfam" id="PF00512">
    <property type="entry name" value="HisKA"/>
    <property type="match status" value="1"/>
</dbReference>
<evidence type="ECO:0000313" key="9">
    <source>
        <dbReference type="EMBL" id="HFI89992.1"/>
    </source>
</evidence>
<gene>
    <name evidence="9" type="ORF">ENS31_00515</name>
</gene>
<dbReference type="Gene3D" id="1.10.287.130">
    <property type="match status" value="1"/>
</dbReference>
<keyword evidence="3" id="KW-0597">Phosphoprotein</keyword>
<dbReference type="InterPro" id="IPR036097">
    <property type="entry name" value="HisK_dim/P_sf"/>
</dbReference>
<keyword evidence="5 9" id="KW-0418">Kinase</keyword>
<keyword evidence="7" id="KW-0472">Membrane</keyword>
<dbReference type="CDD" id="cd00082">
    <property type="entry name" value="HisKA"/>
    <property type="match status" value="1"/>
</dbReference>
<dbReference type="PANTHER" id="PTHR43711:SF1">
    <property type="entry name" value="HISTIDINE KINASE 1"/>
    <property type="match status" value="1"/>
</dbReference>